<sequence length="111" mass="11568">MSFYRRSSGVHRAVQAFRSGTSVANASRVGAIVSNTTFSLRVPVQPPQCAFAPSFSSMPSIGMTFASSVVDISGSSSGVVESSEEDGESGLTSGSESSADSVYSRKKRKAF</sequence>
<gene>
    <name evidence="2" type="ORF">PPAR00522_LOCUS20969</name>
</gene>
<feature type="region of interest" description="Disordered" evidence="1">
    <location>
        <begin position="75"/>
        <end position="111"/>
    </location>
</feature>
<name>A0A7S0VMJ2_9CHLO</name>
<dbReference type="AlphaFoldDB" id="A0A7S0VMJ2"/>
<reference evidence="2" key="1">
    <citation type="submission" date="2021-01" db="EMBL/GenBank/DDBJ databases">
        <authorList>
            <person name="Corre E."/>
            <person name="Pelletier E."/>
            <person name="Niang G."/>
            <person name="Scheremetjew M."/>
            <person name="Finn R."/>
            <person name="Kale V."/>
            <person name="Holt S."/>
            <person name="Cochrane G."/>
            <person name="Meng A."/>
            <person name="Brown T."/>
            <person name="Cohen L."/>
        </authorList>
    </citation>
    <scope>NUCLEOTIDE SEQUENCE</scope>
    <source>
        <strain evidence="2">SAG 63-3</strain>
    </source>
</reference>
<feature type="compositionally biased region" description="Low complexity" evidence="1">
    <location>
        <begin position="89"/>
        <end position="101"/>
    </location>
</feature>
<dbReference type="EMBL" id="HBFM01032040">
    <property type="protein sequence ID" value="CAD8790939.1"/>
    <property type="molecule type" value="Transcribed_RNA"/>
</dbReference>
<evidence type="ECO:0000313" key="2">
    <source>
        <dbReference type="EMBL" id="CAD8790939.1"/>
    </source>
</evidence>
<accession>A0A7S0VMJ2</accession>
<evidence type="ECO:0000256" key="1">
    <source>
        <dbReference type="SAM" id="MobiDB-lite"/>
    </source>
</evidence>
<organism evidence="2">
    <name type="scientific">Polytomella parva</name>
    <dbReference type="NCBI Taxonomy" id="51329"/>
    <lineage>
        <taxon>Eukaryota</taxon>
        <taxon>Viridiplantae</taxon>
        <taxon>Chlorophyta</taxon>
        <taxon>core chlorophytes</taxon>
        <taxon>Chlorophyceae</taxon>
        <taxon>CS clade</taxon>
        <taxon>Chlamydomonadales</taxon>
        <taxon>Chlamydomonadaceae</taxon>
        <taxon>Polytomella</taxon>
    </lineage>
</organism>
<protein>
    <submittedName>
        <fullName evidence="2">Uncharacterized protein</fullName>
    </submittedName>
</protein>
<proteinExistence type="predicted"/>